<accession>A0A179DCQ9</accession>
<dbReference type="STRING" id="1826909.A5893_15785"/>
<dbReference type="Proteomes" id="UP000078459">
    <property type="component" value="Unassembled WGS sequence"/>
</dbReference>
<keyword evidence="3" id="KW-1185">Reference proteome</keyword>
<keyword evidence="1" id="KW-0472">Membrane</keyword>
<protein>
    <submittedName>
        <fullName evidence="2">Uncharacterized protein</fullName>
    </submittedName>
</protein>
<dbReference type="AlphaFoldDB" id="A0A179DCQ9"/>
<proteinExistence type="predicted"/>
<name>A0A179DCQ9_9SPHI</name>
<keyword evidence="1" id="KW-1133">Transmembrane helix</keyword>
<sequence>MNIEEKLNLLSKIEQVDAPPFMFTRIQQKINEAKTQEIPAYFKWSFGFVAIMIITLNITAIKVQKTDSKSGLDKVATEMQLKNNNNFYNE</sequence>
<evidence type="ECO:0000313" key="3">
    <source>
        <dbReference type="Proteomes" id="UP000078459"/>
    </source>
</evidence>
<organism evidence="2 3">
    <name type="scientific">Pedobacter psychrophilus</name>
    <dbReference type="NCBI Taxonomy" id="1826909"/>
    <lineage>
        <taxon>Bacteria</taxon>
        <taxon>Pseudomonadati</taxon>
        <taxon>Bacteroidota</taxon>
        <taxon>Sphingobacteriia</taxon>
        <taxon>Sphingobacteriales</taxon>
        <taxon>Sphingobacteriaceae</taxon>
        <taxon>Pedobacter</taxon>
    </lineage>
</organism>
<dbReference type="RefSeq" id="WP_068823646.1">
    <property type="nucleotide sequence ID" value="NZ_LWHJ01000031.1"/>
</dbReference>
<dbReference type="OrthoDB" id="965859at2"/>
<reference evidence="2 3" key="1">
    <citation type="submission" date="2016-04" db="EMBL/GenBank/DDBJ databases">
        <authorList>
            <person name="Evans L.H."/>
            <person name="Alamgir A."/>
            <person name="Owens N."/>
            <person name="Weber N.D."/>
            <person name="Virtaneva K."/>
            <person name="Barbian K."/>
            <person name="Babar A."/>
            <person name="Rosenke K."/>
        </authorList>
    </citation>
    <scope>NUCLEOTIDE SEQUENCE [LARGE SCALE GENOMIC DNA]</scope>
    <source>
        <strain evidence="2 3">CCM 8644</strain>
    </source>
</reference>
<gene>
    <name evidence="2" type="ORF">A5893_15785</name>
</gene>
<feature type="transmembrane region" description="Helical" evidence="1">
    <location>
        <begin position="41"/>
        <end position="61"/>
    </location>
</feature>
<dbReference type="EMBL" id="LWHJ01000031">
    <property type="protein sequence ID" value="OAQ38253.1"/>
    <property type="molecule type" value="Genomic_DNA"/>
</dbReference>
<keyword evidence="1" id="KW-0812">Transmembrane</keyword>
<comment type="caution">
    <text evidence="2">The sequence shown here is derived from an EMBL/GenBank/DDBJ whole genome shotgun (WGS) entry which is preliminary data.</text>
</comment>
<evidence type="ECO:0000256" key="1">
    <source>
        <dbReference type="SAM" id="Phobius"/>
    </source>
</evidence>
<reference evidence="2 3" key="2">
    <citation type="submission" date="2016-06" db="EMBL/GenBank/DDBJ databases">
        <title>Pedobacter psychrophilus sp. nov., isolated from Antarctic fragmentary rock.</title>
        <authorList>
            <person name="Svec P."/>
        </authorList>
    </citation>
    <scope>NUCLEOTIDE SEQUENCE [LARGE SCALE GENOMIC DNA]</scope>
    <source>
        <strain evidence="2 3">CCM 8644</strain>
    </source>
</reference>
<evidence type="ECO:0000313" key="2">
    <source>
        <dbReference type="EMBL" id="OAQ38253.1"/>
    </source>
</evidence>